<evidence type="ECO:0000256" key="1">
    <source>
        <dbReference type="ARBA" id="ARBA00004496"/>
    </source>
</evidence>
<keyword evidence="4 5" id="KW-0963">Cytoplasm</keyword>
<protein>
    <recommendedName>
        <fullName evidence="3 5">Regulatory protein RecX</fullName>
    </recommendedName>
</protein>
<comment type="similarity">
    <text evidence="2 5">Belongs to the RecX family.</text>
</comment>
<dbReference type="PANTHER" id="PTHR33602:SF1">
    <property type="entry name" value="REGULATORY PROTEIN RECX FAMILY PROTEIN"/>
    <property type="match status" value="1"/>
</dbReference>
<proteinExistence type="inferred from homology"/>
<dbReference type="NCBIfam" id="NF010733">
    <property type="entry name" value="PRK14135.1"/>
    <property type="match status" value="1"/>
</dbReference>
<comment type="function">
    <text evidence="5">Modulates RecA activity.</text>
</comment>
<sequence length="265" mass="31455">MPNITKITTQKKRKDRYNIFVDEKYAFSVDEEVLLKYQLKKGTELDDLLLAEIQFHDDIQKAFTDALHYLSYRMRSESEIRLYLKKKDTEEPIIKEAIYKLYSFNYLDDLEFAKAYVRTHVNGGNKGPTTLKLELKEKGITEKLVLEAMKEYPFDLQIEHARKLAGKSIKKEKNISERALRQKVEQTLLRKGFPREVILEALEDVTVEKDEDEQWDSLCHHAQKLERRYKNLESFEHDQKMKQALYRKGFPIELIERYLSGPDLD</sequence>
<evidence type="ECO:0000259" key="7">
    <source>
        <dbReference type="Pfam" id="PF21981"/>
    </source>
</evidence>
<feature type="domain" description="RecX first three-helical" evidence="8">
    <location>
        <begin position="62"/>
        <end position="101"/>
    </location>
</feature>
<dbReference type="AlphaFoldDB" id="A0A109MXP7"/>
<dbReference type="InterPro" id="IPR053926">
    <property type="entry name" value="RecX_HTH_1st"/>
</dbReference>
<comment type="caution">
    <text evidence="9">The sequence shown here is derived from an EMBL/GenBank/DDBJ whole genome shotgun (WGS) entry which is preliminary data.</text>
</comment>
<organism evidence="9 10">
    <name type="scientific">Peribacillus simplex</name>
    <dbReference type="NCBI Taxonomy" id="1478"/>
    <lineage>
        <taxon>Bacteria</taxon>
        <taxon>Bacillati</taxon>
        <taxon>Bacillota</taxon>
        <taxon>Bacilli</taxon>
        <taxon>Bacillales</taxon>
        <taxon>Bacillaceae</taxon>
        <taxon>Peribacillus</taxon>
    </lineage>
</organism>
<dbReference type="RefSeq" id="WP_061142497.1">
    <property type="nucleotide sequence ID" value="NZ_LNNH01000023.1"/>
</dbReference>
<dbReference type="InterPro" id="IPR036388">
    <property type="entry name" value="WH-like_DNA-bd_sf"/>
</dbReference>
<dbReference type="InterPro" id="IPR003783">
    <property type="entry name" value="Regulatory_RecX"/>
</dbReference>
<reference evidence="9 10" key="1">
    <citation type="submission" date="2015-11" db="EMBL/GenBank/DDBJ databases">
        <title>Genome Sequence of Bacillus simplex strain VanAntwerpen2.</title>
        <authorList>
            <person name="Couger M.B."/>
        </authorList>
    </citation>
    <scope>NUCLEOTIDE SEQUENCE [LARGE SCALE GENOMIC DNA]</scope>
    <source>
        <strain evidence="9 10">VanAntwerpen02</strain>
    </source>
</reference>
<dbReference type="GO" id="GO:0006282">
    <property type="term" value="P:regulation of DNA repair"/>
    <property type="evidence" value="ECO:0007669"/>
    <property type="project" value="UniProtKB-UniRule"/>
</dbReference>
<evidence type="ECO:0000313" key="9">
    <source>
        <dbReference type="EMBL" id="KWW18216.1"/>
    </source>
</evidence>
<dbReference type="Pfam" id="PF02631">
    <property type="entry name" value="RecX_HTH2"/>
    <property type="match status" value="1"/>
</dbReference>
<dbReference type="HAMAP" id="MF_01114">
    <property type="entry name" value="RecX"/>
    <property type="match status" value="1"/>
</dbReference>
<evidence type="ECO:0000256" key="3">
    <source>
        <dbReference type="ARBA" id="ARBA00018111"/>
    </source>
</evidence>
<gene>
    <name evidence="5" type="primary">recX</name>
    <name evidence="9" type="ORF">AS888_20430</name>
</gene>
<dbReference type="PANTHER" id="PTHR33602">
    <property type="entry name" value="REGULATORY PROTEIN RECX FAMILY PROTEIN"/>
    <property type="match status" value="1"/>
</dbReference>
<feature type="domain" description="RecX third three-helical" evidence="7">
    <location>
        <begin position="157"/>
        <end position="202"/>
    </location>
</feature>
<dbReference type="Proteomes" id="UP000064189">
    <property type="component" value="Unassembled WGS sequence"/>
</dbReference>
<dbReference type="InterPro" id="IPR053925">
    <property type="entry name" value="RecX_HTH_3rd"/>
</dbReference>
<dbReference type="Pfam" id="PF21982">
    <property type="entry name" value="RecX_HTH1"/>
    <property type="match status" value="1"/>
</dbReference>
<accession>A0A109MXP7</accession>
<comment type="subcellular location">
    <subcellularLocation>
        <location evidence="1 5">Cytoplasm</location>
    </subcellularLocation>
</comment>
<dbReference type="InterPro" id="IPR053924">
    <property type="entry name" value="RecX_HTH_2nd"/>
</dbReference>
<evidence type="ECO:0000313" key="10">
    <source>
        <dbReference type="Proteomes" id="UP000064189"/>
    </source>
</evidence>
<name>A0A109MXP7_9BACI</name>
<dbReference type="EMBL" id="LNNH01000023">
    <property type="protein sequence ID" value="KWW18216.1"/>
    <property type="molecule type" value="Genomic_DNA"/>
</dbReference>
<feature type="domain" description="RecX second three-helical" evidence="6">
    <location>
        <begin position="108"/>
        <end position="149"/>
    </location>
</feature>
<feature type="domain" description="RecX third three-helical" evidence="7">
    <location>
        <begin position="212"/>
        <end position="259"/>
    </location>
</feature>
<evidence type="ECO:0000256" key="2">
    <source>
        <dbReference type="ARBA" id="ARBA00009695"/>
    </source>
</evidence>
<dbReference type="Gene3D" id="1.10.10.10">
    <property type="entry name" value="Winged helix-like DNA-binding domain superfamily/Winged helix DNA-binding domain"/>
    <property type="match status" value="4"/>
</dbReference>
<evidence type="ECO:0000256" key="5">
    <source>
        <dbReference type="HAMAP-Rule" id="MF_01114"/>
    </source>
</evidence>
<keyword evidence="10" id="KW-1185">Reference proteome</keyword>
<dbReference type="Pfam" id="PF21981">
    <property type="entry name" value="RecX_HTH3"/>
    <property type="match status" value="2"/>
</dbReference>
<dbReference type="GO" id="GO:0005737">
    <property type="term" value="C:cytoplasm"/>
    <property type="evidence" value="ECO:0007669"/>
    <property type="project" value="UniProtKB-SubCell"/>
</dbReference>
<evidence type="ECO:0000259" key="6">
    <source>
        <dbReference type="Pfam" id="PF02631"/>
    </source>
</evidence>
<evidence type="ECO:0000256" key="4">
    <source>
        <dbReference type="ARBA" id="ARBA00022490"/>
    </source>
</evidence>
<evidence type="ECO:0000259" key="8">
    <source>
        <dbReference type="Pfam" id="PF21982"/>
    </source>
</evidence>